<dbReference type="EMBL" id="CZKA01000043">
    <property type="protein sequence ID" value="CUR58228.1"/>
    <property type="molecule type" value="Genomic_DNA"/>
</dbReference>
<dbReference type="InterPro" id="IPR014757">
    <property type="entry name" value="Tscrpt_reg_IclR_C"/>
</dbReference>
<evidence type="ECO:0000256" key="4">
    <source>
        <dbReference type="SAM" id="MobiDB-lite"/>
    </source>
</evidence>
<proteinExistence type="predicted"/>
<evidence type="ECO:0000256" key="1">
    <source>
        <dbReference type="ARBA" id="ARBA00023015"/>
    </source>
</evidence>
<dbReference type="FunFam" id="1.10.10.10:FF:000056">
    <property type="entry name" value="IclR family transcriptional regulator"/>
    <property type="match status" value="1"/>
</dbReference>
<dbReference type="GO" id="GO:0003677">
    <property type="term" value="F:DNA binding"/>
    <property type="evidence" value="ECO:0007669"/>
    <property type="project" value="UniProtKB-KW"/>
</dbReference>
<dbReference type="GO" id="GO:0003700">
    <property type="term" value="F:DNA-binding transcription factor activity"/>
    <property type="evidence" value="ECO:0007669"/>
    <property type="project" value="TreeGrafter"/>
</dbReference>
<keyword evidence="1" id="KW-0805">Transcription regulation</keyword>
<dbReference type="Pfam" id="PF01614">
    <property type="entry name" value="IclR_C"/>
    <property type="match status" value="1"/>
</dbReference>
<dbReference type="InterPro" id="IPR050707">
    <property type="entry name" value="HTH_MetabolicPath_Reg"/>
</dbReference>
<dbReference type="SUPFAM" id="SSF46785">
    <property type="entry name" value="Winged helix' DNA-binding domain"/>
    <property type="match status" value="1"/>
</dbReference>
<dbReference type="InterPro" id="IPR005471">
    <property type="entry name" value="Tscrpt_reg_IclR_N"/>
</dbReference>
<evidence type="ECO:0000313" key="7">
    <source>
        <dbReference type="EMBL" id="CUR58228.1"/>
    </source>
</evidence>
<dbReference type="SMART" id="SM00346">
    <property type="entry name" value="HTH_ICLR"/>
    <property type="match status" value="1"/>
</dbReference>
<dbReference type="GO" id="GO:0045892">
    <property type="term" value="P:negative regulation of DNA-templated transcription"/>
    <property type="evidence" value="ECO:0007669"/>
    <property type="project" value="TreeGrafter"/>
</dbReference>
<protein>
    <submittedName>
        <fullName evidence="7">Repressor of aceBA operon</fullName>
    </submittedName>
</protein>
<feature type="domain" description="HTH iclR-type" evidence="5">
    <location>
        <begin position="24"/>
        <end position="87"/>
    </location>
</feature>
<dbReference type="Gene3D" id="3.30.450.40">
    <property type="match status" value="1"/>
</dbReference>
<feature type="region of interest" description="Disordered" evidence="4">
    <location>
        <begin position="1"/>
        <end position="21"/>
    </location>
</feature>
<evidence type="ECO:0000259" key="6">
    <source>
        <dbReference type="PROSITE" id="PS51078"/>
    </source>
</evidence>
<dbReference type="AlphaFoldDB" id="A0A2P2C8B0"/>
<name>A0A2P2C8B0_9ZZZZ</name>
<dbReference type="PANTHER" id="PTHR30136">
    <property type="entry name" value="HELIX-TURN-HELIX TRANSCRIPTIONAL REGULATOR, ICLR FAMILY"/>
    <property type="match status" value="1"/>
</dbReference>
<reference evidence="7" key="1">
    <citation type="submission" date="2015-08" db="EMBL/GenBank/DDBJ databases">
        <authorList>
            <person name="Babu N.S."/>
            <person name="Beckwith C.J."/>
            <person name="Beseler K.G."/>
            <person name="Brison A."/>
            <person name="Carone J.V."/>
            <person name="Caskin T.P."/>
            <person name="Diamond M."/>
            <person name="Durham M.E."/>
            <person name="Foxe J.M."/>
            <person name="Go M."/>
            <person name="Henderson B.A."/>
            <person name="Jones I.B."/>
            <person name="McGettigan J.A."/>
            <person name="Micheletti S.J."/>
            <person name="Nasrallah M.E."/>
            <person name="Ortiz D."/>
            <person name="Piller C.R."/>
            <person name="Privatt S.R."/>
            <person name="Schneider S.L."/>
            <person name="Sharp S."/>
            <person name="Smith T.C."/>
            <person name="Stanton J.D."/>
            <person name="Ullery H.E."/>
            <person name="Wilson R.J."/>
            <person name="Serrano M.G."/>
            <person name="Buck G."/>
            <person name="Lee V."/>
            <person name="Wang Y."/>
            <person name="Carvalho R."/>
            <person name="Voegtly L."/>
            <person name="Shi R."/>
            <person name="Duckworth R."/>
            <person name="Johnson A."/>
            <person name="Loviza R."/>
            <person name="Walstead R."/>
            <person name="Shah Z."/>
            <person name="Kiflezghi M."/>
            <person name="Wade K."/>
            <person name="Ball S.L."/>
            <person name="Bradley K.W."/>
            <person name="Asai D.J."/>
            <person name="Bowman C.A."/>
            <person name="Russell D.A."/>
            <person name="Pope W.H."/>
            <person name="Jacobs-Sera D."/>
            <person name="Hendrix R.W."/>
            <person name="Hatfull G.F."/>
        </authorList>
    </citation>
    <scope>NUCLEOTIDE SEQUENCE</scope>
</reference>
<sequence>MRLRSVVVTAPDPDDPGVAGRGRVQSVDRALRLLRAVSDAAPDGATLSELAAACELNKATAWRLLGSLADRGMVDRDPTTQRFLVGFDLLRMASSAGYDGLVRRSQPILDRVCALTGETSDVAVVRPGGVAFVAEAVPPTVLAVSWLGREIPMHASSAGRAVLAWLPEDEARARLHAPLDAYTAVTLRDVDALVGEFAHIREVGYAACAGEMEPTLNGVSAPVFRTGDPGPYAVLNIWGSSDRVPVDRFPELGGIAASAARELSAGLARTRS</sequence>
<dbReference type="InterPro" id="IPR036390">
    <property type="entry name" value="WH_DNA-bd_sf"/>
</dbReference>
<accession>A0A2P2C8B0</accession>
<dbReference type="PROSITE" id="PS51078">
    <property type="entry name" value="ICLR_ED"/>
    <property type="match status" value="1"/>
</dbReference>
<keyword evidence="3" id="KW-0804">Transcription</keyword>
<dbReference type="PROSITE" id="PS51077">
    <property type="entry name" value="HTH_ICLR"/>
    <property type="match status" value="1"/>
</dbReference>
<keyword evidence="2" id="KW-0238">DNA-binding</keyword>
<dbReference type="Pfam" id="PF09339">
    <property type="entry name" value="HTH_IclR"/>
    <property type="match status" value="1"/>
</dbReference>
<gene>
    <name evidence="7" type="primary">iclR</name>
    <name evidence="7" type="ORF">NOCA2480173</name>
</gene>
<dbReference type="InterPro" id="IPR029016">
    <property type="entry name" value="GAF-like_dom_sf"/>
</dbReference>
<evidence type="ECO:0000259" key="5">
    <source>
        <dbReference type="PROSITE" id="PS51077"/>
    </source>
</evidence>
<dbReference type="Gene3D" id="1.10.10.10">
    <property type="entry name" value="Winged helix-like DNA-binding domain superfamily/Winged helix DNA-binding domain"/>
    <property type="match status" value="1"/>
</dbReference>
<organism evidence="7">
    <name type="scientific">metagenome</name>
    <dbReference type="NCBI Taxonomy" id="256318"/>
    <lineage>
        <taxon>unclassified sequences</taxon>
        <taxon>metagenomes</taxon>
    </lineage>
</organism>
<dbReference type="PANTHER" id="PTHR30136:SF24">
    <property type="entry name" value="HTH-TYPE TRANSCRIPTIONAL REPRESSOR ALLR"/>
    <property type="match status" value="1"/>
</dbReference>
<evidence type="ECO:0000256" key="2">
    <source>
        <dbReference type="ARBA" id="ARBA00023125"/>
    </source>
</evidence>
<evidence type="ECO:0000256" key="3">
    <source>
        <dbReference type="ARBA" id="ARBA00023163"/>
    </source>
</evidence>
<dbReference type="InterPro" id="IPR036388">
    <property type="entry name" value="WH-like_DNA-bd_sf"/>
</dbReference>
<feature type="domain" description="IclR-ED" evidence="6">
    <location>
        <begin position="88"/>
        <end position="269"/>
    </location>
</feature>
<dbReference type="SUPFAM" id="SSF55781">
    <property type="entry name" value="GAF domain-like"/>
    <property type="match status" value="1"/>
</dbReference>